<dbReference type="CDD" id="cd07377">
    <property type="entry name" value="WHTH_GntR"/>
    <property type="match status" value="1"/>
</dbReference>
<dbReference type="Gene3D" id="1.10.10.10">
    <property type="entry name" value="Winged helix-like DNA-binding domain superfamily/Winged helix DNA-binding domain"/>
    <property type="match status" value="1"/>
</dbReference>
<dbReference type="PANTHER" id="PTHR44846:SF1">
    <property type="entry name" value="MANNOSYL-D-GLYCERATE TRANSPORT_METABOLISM SYSTEM REPRESSOR MNGR-RELATED"/>
    <property type="match status" value="1"/>
</dbReference>
<evidence type="ECO:0000313" key="6">
    <source>
        <dbReference type="Proteomes" id="UP000240542"/>
    </source>
</evidence>
<dbReference type="InterPro" id="IPR036388">
    <property type="entry name" value="WH-like_DNA-bd_sf"/>
</dbReference>
<dbReference type="PROSITE" id="PS50949">
    <property type="entry name" value="HTH_GNTR"/>
    <property type="match status" value="1"/>
</dbReference>
<evidence type="ECO:0000256" key="3">
    <source>
        <dbReference type="ARBA" id="ARBA00023163"/>
    </source>
</evidence>
<dbReference type="SMART" id="SM00866">
    <property type="entry name" value="UTRA"/>
    <property type="match status" value="1"/>
</dbReference>
<feature type="domain" description="HTH gntR-type" evidence="4">
    <location>
        <begin position="12"/>
        <end position="78"/>
    </location>
</feature>
<keyword evidence="6" id="KW-1185">Reference proteome</keyword>
<dbReference type="SMART" id="SM00345">
    <property type="entry name" value="HTH_GNTR"/>
    <property type="match status" value="1"/>
</dbReference>
<dbReference type="InterPro" id="IPR000524">
    <property type="entry name" value="Tscrpt_reg_HTH_GntR"/>
</dbReference>
<dbReference type="OrthoDB" id="8584262at2"/>
<comment type="caution">
    <text evidence="5">The sequence shown here is derived from an EMBL/GenBank/DDBJ whole genome shotgun (WGS) entry which is preliminary data.</text>
</comment>
<dbReference type="PANTHER" id="PTHR44846">
    <property type="entry name" value="MANNOSYL-D-GLYCERATE TRANSPORT/METABOLISM SYSTEM REPRESSOR MNGR-RELATED"/>
    <property type="match status" value="1"/>
</dbReference>
<organism evidence="5 6">
    <name type="scientific">Murinocardiopsis flavida</name>
    <dbReference type="NCBI Taxonomy" id="645275"/>
    <lineage>
        <taxon>Bacteria</taxon>
        <taxon>Bacillati</taxon>
        <taxon>Actinomycetota</taxon>
        <taxon>Actinomycetes</taxon>
        <taxon>Streptosporangiales</taxon>
        <taxon>Nocardiopsidaceae</taxon>
        <taxon>Murinocardiopsis</taxon>
    </lineage>
</organism>
<keyword evidence="1" id="KW-0805">Transcription regulation</keyword>
<evidence type="ECO:0000256" key="1">
    <source>
        <dbReference type="ARBA" id="ARBA00023015"/>
    </source>
</evidence>
<dbReference type="Pfam" id="PF07702">
    <property type="entry name" value="UTRA"/>
    <property type="match status" value="1"/>
</dbReference>
<protein>
    <submittedName>
        <fullName evidence="5">GntR family transcriptional regulator</fullName>
    </submittedName>
</protein>
<dbReference type="RefSeq" id="WP_106586128.1">
    <property type="nucleotide sequence ID" value="NZ_PYGA01000025.1"/>
</dbReference>
<dbReference type="InterPro" id="IPR050679">
    <property type="entry name" value="Bact_HTH_transcr_reg"/>
</dbReference>
<evidence type="ECO:0000313" key="5">
    <source>
        <dbReference type="EMBL" id="PSK89684.1"/>
    </source>
</evidence>
<gene>
    <name evidence="5" type="ORF">CLV63_12578</name>
</gene>
<dbReference type="SUPFAM" id="SSF46785">
    <property type="entry name" value="Winged helix' DNA-binding domain"/>
    <property type="match status" value="1"/>
</dbReference>
<dbReference type="InterPro" id="IPR028978">
    <property type="entry name" value="Chorismate_lyase_/UTRA_dom_sf"/>
</dbReference>
<dbReference type="AlphaFoldDB" id="A0A2P8CXH9"/>
<name>A0A2P8CXH9_9ACTN</name>
<evidence type="ECO:0000259" key="4">
    <source>
        <dbReference type="PROSITE" id="PS50949"/>
    </source>
</evidence>
<sequence>MSSGTPRTGGPVPKYERLRRALAAAIGALGDDAALPTERELAVQHGVSRATVRQALEALEAAGLVYRVQGAGTYVAPRTVAKTLSLTSFSEDMRAKGLTPGSRVVVVGEAAADHDEAADLAVGTGTPLLRLVRVRLADSAPMCVETSRLVAARVPGLAAMDLTGSLYALLAEHFEIRPRRADQAVRSVVTGEEQSALLGIASRSPALRVDRVSYDERGAPVESTTSLYRADRYEIRFAVHREAP</sequence>
<dbReference type="SUPFAM" id="SSF64288">
    <property type="entry name" value="Chorismate lyase-like"/>
    <property type="match status" value="1"/>
</dbReference>
<dbReference type="Proteomes" id="UP000240542">
    <property type="component" value="Unassembled WGS sequence"/>
</dbReference>
<dbReference type="Pfam" id="PF00392">
    <property type="entry name" value="GntR"/>
    <property type="match status" value="1"/>
</dbReference>
<dbReference type="GO" id="GO:0003700">
    <property type="term" value="F:DNA-binding transcription factor activity"/>
    <property type="evidence" value="ECO:0007669"/>
    <property type="project" value="InterPro"/>
</dbReference>
<dbReference type="InterPro" id="IPR011663">
    <property type="entry name" value="UTRA"/>
</dbReference>
<proteinExistence type="predicted"/>
<evidence type="ECO:0000256" key="2">
    <source>
        <dbReference type="ARBA" id="ARBA00023125"/>
    </source>
</evidence>
<keyword evidence="2" id="KW-0238">DNA-binding</keyword>
<dbReference type="InterPro" id="IPR036390">
    <property type="entry name" value="WH_DNA-bd_sf"/>
</dbReference>
<dbReference type="PRINTS" id="PR00035">
    <property type="entry name" value="HTHGNTR"/>
</dbReference>
<accession>A0A2P8CXH9</accession>
<dbReference type="EMBL" id="PYGA01000025">
    <property type="protein sequence ID" value="PSK89684.1"/>
    <property type="molecule type" value="Genomic_DNA"/>
</dbReference>
<keyword evidence="3" id="KW-0804">Transcription</keyword>
<reference evidence="5 6" key="1">
    <citation type="submission" date="2018-03" db="EMBL/GenBank/DDBJ databases">
        <title>Genomic Encyclopedia of Archaeal and Bacterial Type Strains, Phase II (KMG-II): from individual species to whole genera.</title>
        <authorList>
            <person name="Goeker M."/>
        </authorList>
    </citation>
    <scope>NUCLEOTIDE SEQUENCE [LARGE SCALE GENOMIC DNA]</scope>
    <source>
        <strain evidence="5 6">DSM 45312</strain>
    </source>
</reference>
<dbReference type="GO" id="GO:0045892">
    <property type="term" value="P:negative regulation of DNA-templated transcription"/>
    <property type="evidence" value="ECO:0007669"/>
    <property type="project" value="TreeGrafter"/>
</dbReference>
<dbReference type="GO" id="GO:0003677">
    <property type="term" value="F:DNA binding"/>
    <property type="evidence" value="ECO:0007669"/>
    <property type="project" value="UniProtKB-KW"/>
</dbReference>
<dbReference type="Gene3D" id="3.40.1410.10">
    <property type="entry name" value="Chorismate lyase-like"/>
    <property type="match status" value="1"/>
</dbReference>